<protein>
    <submittedName>
        <fullName evidence="1">Succinyltransferase-like protein</fullName>
    </submittedName>
</protein>
<organism evidence="1 2">
    <name type="scientific">Mesonia algae</name>
    <dbReference type="NCBI Taxonomy" id="213248"/>
    <lineage>
        <taxon>Bacteria</taxon>
        <taxon>Pseudomonadati</taxon>
        <taxon>Bacteroidota</taxon>
        <taxon>Flavobacteriia</taxon>
        <taxon>Flavobacteriales</taxon>
        <taxon>Flavobacteriaceae</taxon>
        <taxon>Mesonia</taxon>
    </lineage>
</organism>
<dbReference type="Proteomes" id="UP000249542">
    <property type="component" value="Unassembled WGS sequence"/>
</dbReference>
<proteinExistence type="predicted"/>
<dbReference type="EMBL" id="QKYV01000001">
    <property type="protein sequence ID" value="PZW43769.1"/>
    <property type="molecule type" value="Genomic_DNA"/>
</dbReference>
<dbReference type="InterPro" id="IPR051159">
    <property type="entry name" value="Hexapeptide_acetyltransf"/>
</dbReference>
<comment type="caution">
    <text evidence="1">The sequence shown here is derived from an EMBL/GenBank/DDBJ whole genome shotgun (WGS) entry which is preliminary data.</text>
</comment>
<dbReference type="GO" id="GO:0016740">
    <property type="term" value="F:transferase activity"/>
    <property type="evidence" value="ECO:0007669"/>
    <property type="project" value="UniProtKB-KW"/>
</dbReference>
<gene>
    <name evidence="1" type="ORF">LX95_00093</name>
</gene>
<dbReference type="Gene3D" id="2.160.10.10">
    <property type="entry name" value="Hexapeptide repeat proteins"/>
    <property type="match status" value="1"/>
</dbReference>
<dbReference type="PANTHER" id="PTHR23416">
    <property type="entry name" value="SIALIC ACID SYNTHASE-RELATED"/>
    <property type="match status" value="1"/>
</dbReference>
<dbReference type="SUPFAM" id="SSF51161">
    <property type="entry name" value="Trimeric LpxA-like enzymes"/>
    <property type="match status" value="1"/>
</dbReference>
<dbReference type="InterPro" id="IPR001451">
    <property type="entry name" value="Hexapep"/>
</dbReference>
<keyword evidence="1" id="KW-0808">Transferase</keyword>
<sequence length="183" mass="20117">MSRRIKNIIAVVFSLIRFSLLKIIHGNRFCFKGIQRFSPQTQLFFLNKGKILLGNKVRVHTGTKIRAISGGVVEIGTNATFNYNCMIVALKNIKIGAGVEFGPNVLVYDHDHDFRAKGGLKANKYKYGSVEIGDNSWVGANTIILRGTKLGKNCVVGAGCVISGEFPDNSIITQKRETTVRSV</sequence>
<accession>A0A2W7IBL5</accession>
<evidence type="ECO:0000313" key="1">
    <source>
        <dbReference type="EMBL" id="PZW43769.1"/>
    </source>
</evidence>
<dbReference type="CDD" id="cd04647">
    <property type="entry name" value="LbH_MAT_like"/>
    <property type="match status" value="1"/>
</dbReference>
<dbReference type="InterPro" id="IPR011004">
    <property type="entry name" value="Trimer_LpxA-like_sf"/>
</dbReference>
<keyword evidence="2" id="KW-1185">Reference proteome</keyword>
<name>A0A2W7IBL5_9FLAO</name>
<dbReference type="Pfam" id="PF00132">
    <property type="entry name" value="Hexapep"/>
    <property type="match status" value="1"/>
</dbReference>
<evidence type="ECO:0000313" key="2">
    <source>
        <dbReference type="Proteomes" id="UP000249542"/>
    </source>
</evidence>
<reference evidence="1 2" key="1">
    <citation type="submission" date="2018-06" db="EMBL/GenBank/DDBJ databases">
        <title>Genomic Encyclopedia of Archaeal and Bacterial Type Strains, Phase II (KMG-II): from individual species to whole genera.</title>
        <authorList>
            <person name="Goeker M."/>
        </authorList>
    </citation>
    <scope>NUCLEOTIDE SEQUENCE [LARGE SCALE GENOMIC DNA]</scope>
    <source>
        <strain evidence="1 2">DSM 15361</strain>
    </source>
</reference>
<dbReference type="AlphaFoldDB" id="A0A2W7IBL5"/>